<feature type="transmembrane region" description="Helical" evidence="11">
    <location>
        <begin position="396"/>
        <end position="415"/>
    </location>
</feature>
<dbReference type="RefSeq" id="WP_010619714.1">
    <property type="nucleotide sequence ID" value="NZ_PUFO01000019.1"/>
</dbReference>
<dbReference type="GO" id="GO:0004222">
    <property type="term" value="F:metalloendopeptidase activity"/>
    <property type="evidence" value="ECO:0007669"/>
    <property type="project" value="InterPro"/>
</dbReference>
<dbReference type="SUPFAM" id="SSF50156">
    <property type="entry name" value="PDZ domain-like"/>
    <property type="match status" value="1"/>
</dbReference>
<feature type="transmembrane region" description="Helical" evidence="11">
    <location>
        <begin position="350"/>
        <end position="371"/>
    </location>
</feature>
<evidence type="ECO:0000313" key="13">
    <source>
        <dbReference type="EMBL" id="TDG79664.1"/>
    </source>
</evidence>
<evidence type="ECO:0000256" key="6">
    <source>
        <dbReference type="ARBA" id="ARBA00022801"/>
    </source>
</evidence>
<dbReference type="Proteomes" id="UP000294854">
    <property type="component" value="Unassembled WGS sequence"/>
</dbReference>
<dbReference type="OrthoDB" id="9782003at2"/>
<dbReference type="NCBIfam" id="TIGR00054">
    <property type="entry name" value="RIP metalloprotease RseP"/>
    <property type="match status" value="1"/>
</dbReference>
<keyword evidence="8 11" id="KW-1133">Transmembrane helix</keyword>
<evidence type="ECO:0000256" key="10">
    <source>
        <dbReference type="ARBA" id="ARBA00023136"/>
    </source>
</evidence>
<keyword evidence="10 11" id="KW-0472">Membrane</keyword>
<gene>
    <name evidence="13" type="ORF">C5L31_001575</name>
</gene>
<comment type="caution">
    <text evidence="13">The sequence shown here is derived from an EMBL/GenBank/DDBJ whole genome shotgun (WGS) entry which is preliminary data.</text>
</comment>
<dbReference type="InterPro" id="IPR008915">
    <property type="entry name" value="Peptidase_M50"/>
</dbReference>
<keyword evidence="11" id="KW-0479">Metal-binding</keyword>
<reference evidence="13 14" key="1">
    <citation type="journal article" date="2019" name="Appl. Microbiol. Biotechnol.">
        <title>Uncovering carbohydrate metabolism through a genotype-phenotype association study of 56 lactic acid bacteria genomes.</title>
        <authorList>
            <person name="Buron-Moles G."/>
            <person name="Chailyan A."/>
            <person name="Dolejs I."/>
            <person name="Forster J."/>
            <person name="Miks M.H."/>
        </authorList>
    </citation>
    <scope>NUCLEOTIDE SEQUENCE [LARGE SCALE GENOMIC DNA]</scope>
    <source>
        <strain evidence="13 14">ATCC 49373</strain>
    </source>
</reference>
<dbReference type="Pfam" id="PF17820">
    <property type="entry name" value="PDZ_6"/>
    <property type="match status" value="1"/>
</dbReference>
<dbReference type="Gene3D" id="2.30.42.10">
    <property type="match status" value="1"/>
</dbReference>
<feature type="transmembrane region" description="Helical" evidence="11">
    <location>
        <begin position="6"/>
        <end position="26"/>
    </location>
</feature>
<name>A0A4R5NRJ0_9LACO</name>
<comment type="subcellular location">
    <subcellularLocation>
        <location evidence="2">Membrane</location>
        <topology evidence="2">Multi-pass membrane protein</topology>
    </subcellularLocation>
</comment>
<organism evidence="13 14">
    <name type="scientific">Secundilactobacillus malefermentans</name>
    <dbReference type="NCBI Taxonomy" id="176292"/>
    <lineage>
        <taxon>Bacteria</taxon>
        <taxon>Bacillati</taxon>
        <taxon>Bacillota</taxon>
        <taxon>Bacilli</taxon>
        <taxon>Lactobacillales</taxon>
        <taxon>Lactobacillaceae</taxon>
        <taxon>Secundilactobacillus</taxon>
    </lineage>
</organism>
<dbReference type="AlphaFoldDB" id="A0A4R5NRJ0"/>
<dbReference type="CDD" id="cd06163">
    <property type="entry name" value="S2P-M50_PDZ_RseP-like"/>
    <property type="match status" value="1"/>
</dbReference>
<keyword evidence="6 11" id="KW-0378">Hydrolase</keyword>
<evidence type="ECO:0000256" key="9">
    <source>
        <dbReference type="ARBA" id="ARBA00023049"/>
    </source>
</evidence>
<evidence type="ECO:0000256" key="11">
    <source>
        <dbReference type="RuleBase" id="RU362031"/>
    </source>
</evidence>
<keyword evidence="5 11" id="KW-0812">Transmembrane</keyword>
<evidence type="ECO:0000313" key="14">
    <source>
        <dbReference type="Proteomes" id="UP000294854"/>
    </source>
</evidence>
<dbReference type="GO" id="GO:0016020">
    <property type="term" value="C:membrane"/>
    <property type="evidence" value="ECO:0007669"/>
    <property type="project" value="UniProtKB-SubCell"/>
</dbReference>
<evidence type="ECO:0000256" key="8">
    <source>
        <dbReference type="ARBA" id="ARBA00022989"/>
    </source>
</evidence>
<dbReference type="GO" id="GO:0046872">
    <property type="term" value="F:metal ion binding"/>
    <property type="evidence" value="ECO:0007669"/>
    <property type="project" value="UniProtKB-KW"/>
</dbReference>
<proteinExistence type="inferred from homology"/>
<dbReference type="InterPro" id="IPR001478">
    <property type="entry name" value="PDZ"/>
</dbReference>
<evidence type="ECO:0000256" key="7">
    <source>
        <dbReference type="ARBA" id="ARBA00022833"/>
    </source>
</evidence>
<keyword evidence="9 11" id="KW-0482">Metalloprotease</keyword>
<protein>
    <recommendedName>
        <fullName evidence="11">Zinc metalloprotease</fullName>
        <ecNumber evidence="11">3.4.24.-</ecNumber>
    </recommendedName>
</protein>
<dbReference type="PANTHER" id="PTHR42837:SF2">
    <property type="entry name" value="MEMBRANE METALLOPROTEASE ARASP2, CHLOROPLASTIC-RELATED"/>
    <property type="match status" value="1"/>
</dbReference>
<keyword evidence="4" id="KW-0645">Protease</keyword>
<dbReference type="InterPro" id="IPR036034">
    <property type="entry name" value="PDZ_sf"/>
</dbReference>
<dbReference type="GO" id="GO:0006508">
    <property type="term" value="P:proteolysis"/>
    <property type="evidence" value="ECO:0007669"/>
    <property type="project" value="UniProtKB-KW"/>
</dbReference>
<sequence>MITTIITFIIVFGILVIVHEFGHFYFAKRSGILVREFSVGMGPKLFNHRANGTTYTIRLLPLGGYVRMAGSEEDEGDELKPGTPVSLYVGKSGKVERINASKKSTLFNGIPLEVSATDLEEALWIEGFENGNEDELKRYNVDHDATIIESDGTEVQIAPKDVQFQSATLGHRLMTNFAGPMNNFILAIIVFTMFSFALGGVPSNGNQVKVNDATPIARDAGIKSGDKIVAVNGKSTKTWSKLAAEIQKQGGKKTDLTISRDGKRQAIQLTPKKETESGNTVGVIGITRYMKTDIGSILISGFTQTWSMAVALFGALWNMVSGHFSLNDLGGPVAIFATTSQATQGGLSGVLYFLAFLSLNLGIVNLLPIPALDGGKILLNFIEGIRRKPLSQNVETAITLVGVAFLLLLMVLVTWNDIERYFIK</sequence>
<evidence type="ECO:0000256" key="5">
    <source>
        <dbReference type="ARBA" id="ARBA00022692"/>
    </source>
</evidence>
<evidence type="ECO:0000256" key="3">
    <source>
        <dbReference type="ARBA" id="ARBA00007931"/>
    </source>
</evidence>
<keyword evidence="14" id="KW-1185">Reference proteome</keyword>
<comment type="cofactor">
    <cofactor evidence="1 11">
        <name>Zn(2+)</name>
        <dbReference type="ChEBI" id="CHEBI:29105"/>
    </cofactor>
</comment>
<comment type="similarity">
    <text evidence="3 11">Belongs to the peptidase M50B family.</text>
</comment>
<evidence type="ECO:0000259" key="12">
    <source>
        <dbReference type="PROSITE" id="PS50106"/>
    </source>
</evidence>
<dbReference type="PROSITE" id="PS50106">
    <property type="entry name" value="PDZ"/>
    <property type="match status" value="1"/>
</dbReference>
<feature type="domain" description="PDZ" evidence="12">
    <location>
        <begin position="209"/>
        <end position="262"/>
    </location>
</feature>
<dbReference type="Pfam" id="PF02163">
    <property type="entry name" value="Peptidase_M50"/>
    <property type="match status" value="1"/>
</dbReference>
<dbReference type="PANTHER" id="PTHR42837">
    <property type="entry name" value="REGULATOR OF SIGMA-E PROTEASE RSEP"/>
    <property type="match status" value="1"/>
</dbReference>
<evidence type="ECO:0000256" key="1">
    <source>
        <dbReference type="ARBA" id="ARBA00001947"/>
    </source>
</evidence>
<evidence type="ECO:0000256" key="4">
    <source>
        <dbReference type="ARBA" id="ARBA00022670"/>
    </source>
</evidence>
<keyword evidence="7 11" id="KW-0862">Zinc</keyword>
<feature type="transmembrane region" description="Helical" evidence="11">
    <location>
        <begin position="181"/>
        <end position="201"/>
    </location>
</feature>
<dbReference type="EC" id="3.4.24.-" evidence="11"/>
<accession>A0A4R5NRJ0</accession>
<dbReference type="InterPro" id="IPR004387">
    <property type="entry name" value="Pept_M50_Zn"/>
</dbReference>
<evidence type="ECO:0000256" key="2">
    <source>
        <dbReference type="ARBA" id="ARBA00004141"/>
    </source>
</evidence>
<dbReference type="InterPro" id="IPR041489">
    <property type="entry name" value="PDZ_6"/>
</dbReference>
<dbReference type="EMBL" id="PUFO01000019">
    <property type="protein sequence ID" value="TDG79664.1"/>
    <property type="molecule type" value="Genomic_DNA"/>
</dbReference>
<dbReference type="CDD" id="cd23081">
    <property type="entry name" value="cpPDZ_EcRseP-like"/>
    <property type="match status" value="1"/>
</dbReference>
<dbReference type="SMART" id="SM00228">
    <property type="entry name" value="PDZ"/>
    <property type="match status" value="1"/>
</dbReference>
<dbReference type="STRING" id="1122149.FD44_GL001298"/>
<feature type="transmembrane region" description="Helical" evidence="11">
    <location>
        <begin position="297"/>
        <end position="317"/>
    </location>
</feature>